<name>A0ABS9B1Q8_9GAMM</name>
<gene>
    <name evidence="1" type="ORF">HOP60_03955</name>
</gene>
<evidence type="ECO:0000313" key="1">
    <source>
        <dbReference type="EMBL" id="MCE8045882.1"/>
    </source>
</evidence>
<evidence type="ECO:0000313" key="2">
    <source>
        <dbReference type="Proteomes" id="UP001320154"/>
    </source>
</evidence>
<sequence length="66" mass="7192">MIVIAPCSDALFIQSTPPAPVSTDANGAQGRVFFVSVPYGRQHPRQLEKSLSNQKAGVKIKNCYQM</sequence>
<reference evidence="1 2" key="1">
    <citation type="journal article" date="2021" name="Front. Microbiol.">
        <title>Aerobic Denitrification and Heterotrophic Sulfur Oxidation in the Genus Halomonas Revealed by Six Novel Species Characterizations and Genome-Based Analysis.</title>
        <authorList>
            <person name="Wang L."/>
            <person name="Shao Z."/>
        </authorList>
    </citation>
    <scope>NUCLEOTIDE SEQUENCE [LARGE SCALE GENOMIC DNA]</scope>
    <source>
        <strain evidence="1 2">MCCC 1A05748</strain>
    </source>
</reference>
<protein>
    <submittedName>
        <fullName evidence="1">Uncharacterized protein</fullName>
    </submittedName>
</protein>
<accession>A0ABS9B1Q8</accession>
<dbReference type="Proteomes" id="UP001320154">
    <property type="component" value="Unassembled WGS sequence"/>
</dbReference>
<comment type="caution">
    <text evidence="1">The sequence shown here is derived from an EMBL/GenBank/DDBJ whole genome shotgun (WGS) entry which is preliminary data.</text>
</comment>
<dbReference type="RefSeq" id="WP_140162548.1">
    <property type="nucleotide sequence ID" value="NZ_JAAQTN010000001.1"/>
</dbReference>
<dbReference type="EMBL" id="JABFTQ010000002">
    <property type="protein sequence ID" value="MCE8045882.1"/>
    <property type="molecule type" value="Genomic_DNA"/>
</dbReference>
<organism evidence="1 2">
    <name type="scientific">Billgrantia desiderata</name>
    <dbReference type="NCBI Taxonomy" id="52021"/>
    <lineage>
        <taxon>Bacteria</taxon>
        <taxon>Pseudomonadati</taxon>
        <taxon>Pseudomonadota</taxon>
        <taxon>Gammaproteobacteria</taxon>
        <taxon>Oceanospirillales</taxon>
        <taxon>Halomonadaceae</taxon>
        <taxon>Billgrantia</taxon>
    </lineage>
</organism>
<keyword evidence="2" id="KW-1185">Reference proteome</keyword>
<proteinExistence type="predicted"/>